<evidence type="ECO:0000256" key="5">
    <source>
        <dbReference type="ARBA" id="ARBA00023136"/>
    </source>
</evidence>
<dbReference type="OrthoDB" id="9768837at2"/>
<evidence type="ECO:0000313" key="8">
    <source>
        <dbReference type="EMBL" id="SFE02583.1"/>
    </source>
</evidence>
<dbReference type="GO" id="GO:0140359">
    <property type="term" value="F:ABC-type transporter activity"/>
    <property type="evidence" value="ECO:0007669"/>
    <property type="project" value="InterPro"/>
</dbReference>
<evidence type="ECO:0000313" key="9">
    <source>
        <dbReference type="Proteomes" id="UP000198855"/>
    </source>
</evidence>
<dbReference type="PANTHER" id="PTHR30294">
    <property type="entry name" value="MEMBRANE COMPONENT OF ABC TRANSPORTER YHHJ-RELATED"/>
    <property type="match status" value="1"/>
</dbReference>
<protein>
    <submittedName>
        <fullName evidence="8">ABC-2 type transport system permease protein</fullName>
    </submittedName>
</protein>
<evidence type="ECO:0000256" key="4">
    <source>
        <dbReference type="ARBA" id="ARBA00022989"/>
    </source>
</evidence>
<dbReference type="Proteomes" id="UP000198855">
    <property type="component" value="Unassembled WGS sequence"/>
</dbReference>
<feature type="transmembrane region" description="Helical" evidence="6">
    <location>
        <begin position="390"/>
        <end position="409"/>
    </location>
</feature>
<dbReference type="Pfam" id="PF12698">
    <property type="entry name" value="ABC2_membrane_3"/>
    <property type="match status" value="1"/>
</dbReference>
<proteinExistence type="predicted"/>
<feature type="domain" description="ABC-2 type transporter transmembrane" evidence="7">
    <location>
        <begin position="19"/>
        <end position="409"/>
    </location>
</feature>
<evidence type="ECO:0000256" key="1">
    <source>
        <dbReference type="ARBA" id="ARBA00004651"/>
    </source>
</evidence>
<evidence type="ECO:0000256" key="3">
    <source>
        <dbReference type="ARBA" id="ARBA00022692"/>
    </source>
</evidence>
<gene>
    <name evidence="8" type="ORF">SAMN05216378_2017</name>
</gene>
<feature type="transmembrane region" description="Helical" evidence="6">
    <location>
        <begin position="299"/>
        <end position="323"/>
    </location>
</feature>
<evidence type="ECO:0000256" key="6">
    <source>
        <dbReference type="SAM" id="Phobius"/>
    </source>
</evidence>
<sequence length="437" mass="47891">MNSFWTVAGFTMKNKFKGKSFLITTLIFVVILCVLANLPYIISLFDKNSDKPVSIGYAIDARAVEGTKIAEQLRNSYAGQEKPAIKLTEYPDAGSTEQNEKVLKDAVADKKIKGYLLFGPVNETGLPTVTYKSEKLLDEKTSQALEQGIQIVKTDIVLKDSGLTDEQKSMLLSPVVINTMQIAASDGAGGAGNGKTEAQQGVDMGFVTLLLMLLFFGIMISGQMIASEITAEKSSRVMEIIVTSVSPLKQMFGKIFGMFVVGLTQIVIYVAVVFININLPHNNSAFLQYDIDLSKVDPLLLVYGLLFYVMGFLIYATLFAAVGSIVSRTEDLGQAVMPITMLSLAGFYITTFSISNPDTMLVKVTSFIPFFSPFVMLLRVGLSNPPIWQVIVSIGILLVSIYAAGWVSAKIYRTGVLLYGKRPSWKELRKAMKAYKV</sequence>
<keyword evidence="3 6" id="KW-0812">Transmembrane</keyword>
<keyword evidence="9" id="KW-1185">Reference proteome</keyword>
<feature type="transmembrane region" description="Helical" evidence="6">
    <location>
        <begin position="255"/>
        <end position="279"/>
    </location>
</feature>
<feature type="transmembrane region" description="Helical" evidence="6">
    <location>
        <begin position="360"/>
        <end position="378"/>
    </location>
</feature>
<dbReference type="InterPro" id="IPR051449">
    <property type="entry name" value="ABC-2_transporter_component"/>
</dbReference>
<reference evidence="9" key="1">
    <citation type="submission" date="2016-10" db="EMBL/GenBank/DDBJ databases">
        <authorList>
            <person name="Varghese N."/>
            <person name="Submissions S."/>
        </authorList>
    </citation>
    <scope>NUCLEOTIDE SEQUENCE [LARGE SCALE GENOMIC DNA]</scope>
    <source>
        <strain evidence="9">CGMCC 1.10784</strain>
    </source>
</reference>
<evidence type="ECO:0000256" key="2">
    <source>
        <dbReference type="ARBA" id="ARBA00022475"/>
    </source>
</evidence>
<feature type="transmembrane region" description="Helical" evidence="6">
    <location>
        <begin position="21"/>
        <end position="42"/>
    </location>
</feature>
<evidence type="ECO:0000259" key="7">
    <source>
        <dbReference type="Pfam" id="PF12698"/>
    </source>
</evidence>
<name>A0A1I1XA14_9BACL</name>
<feature type="transmembrane region" description="Helical" evidence="6">
    <location>
        <begin position="335"/>
        <end position="354"/>
    </location>
</feature>
<keyword evidence="4 6" id="KW-1133">Transmembrane helix</keyword>
<dbReference type="GO" id="GO:0005886">
    <property type="term" value="C:plasma membrane"/>
    <property type="evidence" value="ECO:0007669"/>
    <property type="project" value="UniProtKB-SubCell"/>
</dbReference>
<feature type="transmembrane region" description="Helical" evidence="6">
    <location>
        <begin position="204"/>
        <end position="226"/>
    </location>
</feature>
<dbReference type="PANTHER" id="PTHR30294:SF29">
    <property type="entry name" value="MULTIDRUG ABC TRANSPORTER PERMEASE YBHS-RELATED"/>
    <property type="match status" value="1"/>
</dbReference>
<keyword evidence="5 6" id="KW-0472">Membrane</keyword>
<dbReference type="EMBL" id="FOMT01000002">
    <property type="protein sequence ID" value="SFE02583.1"/>
    <property type="molecule type" value="Genomic_DNA"/>
</dbReference>
<keyword evidence="2" id="KW-1003">Cell membrane</keyword>
<accession>A0A1I1XA14</accession>
<dbReference type="RefSeq" id="WP_091184177.1">
    <property type="nucleotide sequence ID" value="NZ_FOMT01000002.1"/>
</dbReference>
<comment type="subcellular location">
    <subcellularLocation>
        <location evidence="1">Cell membrane</location>
        <topology evidence="1">Multi-pass membrane protein</topology>
    </subcellularLocation>
</comment>
<organism evidence="8 9">
    <name type="scientific">Paenibacillus catalpae</name>
    <dbReference type="NCBI Taxonomy" id="1045775"/>
    <lineage>
        <taxon>Bacteria</taxon>
        <taxon>Bacillati</taxon>
        <taxon>Bacillota</taxon>
        <taxon>Bacilli</taxon>
        <taxon>Bacillales</taxon>
        <taxon>Paenibacillaceae</taxon>
        <taxon>Paenibacillus</taxon>
    </lineage>
</organism>
<dbReference type="STRING" id="1045775.SAMN05216378_2017"/>
<dbReference type="AlphaFoldDB" id="A0A1I1XA14"/>
<dbReference type="InterPro" id="IPR013525">
    <property type="entry name" value="ABC2_TM"/>
</dbReference>